<evidence type="ECO:0000256" key="1">
    <source>
        <dbReference type="ARBA" id="ARBA00004049"/>
    </source>
</evidence>
<dbReference type="GO" id="GO:0003700">
    <property type="term" value="F:DNA-binding transcription factor activity"/>
    <property type="evidence" value="ECO:0007669"/>
    <property type="project" value="InterPro"/>
</dbReference>
<dbReference type="PANTHER" id="PTHR46373:SF2">
    <property type="entry name" value="RWP-RK DOMAIN-CONTAINING PROTEIN"/>
    <property type="match status" value="1"/>
</dbReference>
<feature type="region of interest" description="Disordered" evidence="7">
    <location>
        <begin position="22"/>
        <end position="50"/>
    </location>
</feature>
<dbReference type="PANTHER" id="PTHR46373">
    <property type="entry name" value="PROTEIN RKD4"/>
    <property type="match status" value="1"/>
</dbReference>
<dbReference type="PROSITE" id="PS51519">
    <property type="entry name" value="RWP_RK"/>
    <property type="match status" value="1"/>
</dbReference>
<feature type="compositionally biased region" description="Polar residues" evidence="7">
    <location>
        <begin position="183"/>
        <end position="192"/>
    </location>
</feature>
<feature type="region of interest" description="Disordered" evidence="7">
    <location>
        <begin position="125"/>
        <end position="144"/>
    </location>
</feature>
<gene>
    <name evidence="9" type="ORF">GTHE00462_LOCUS32742</name>
</gene>
<feature type="compositionally biased region" description="Basic and acidic residues" evidence="7">
    <location>
        <begin position="30"/>
        <end position="42"/>
    </location>
</feature>
<dbReference type="AlphaFoldDB" id="A0A7S4PCF5"/>
<dbReference type="InterPro" id="IPR003035">
    <property type="entry name" value="RWP-RK_dom"/>
</dbReference>
<evidence type="ECO:0000256" key="7">
    <source>
        <dbReference type="SAM" id="MobiDB-lite"/>
    </source>
</evidence>
<keyword evidence="6" id="KW-0539">Nucleus</keyword>
<evidence type="ECO:0000313" key="9">
    <source>
        <dbReference type="EMBL" id="CAE2330234.1"/>
    </source>
</evidence>
<keyword evidence="5" id="KW-0804">Transcription</keyword>
<evidence type="ECO:0000256" key="6">
    <source>
        <dbReference type="ARBA" id="ARBA00023242"/>
    </source>
</evidence>
<sequence length="192" mass="21238">MLMPSSEYICIRESLAASKSFSTSHPRTIRSMEIHEDDDGKRNPSPSNEMAEMKGFNTIFPRRKAGQQTRVNSKPVVLNEKTLQQFFSLPLHEAAYKLGISATAMKSACRKLGIKKWPYRSVYGAKTPGVGNSSSSPSNPWKKESYDATLSKDAELLAETVMMLHENKTDGKVKAGAGDSHNPEMSVSRLLN</sequence>
<reference evidence="9" key="1">
    <citation type="submission" date="2021-01" db="EMBL/GenBank/DDBJ databases">
        <authorList>
            <person name="Corre E."/>
            <person name="Pelletier E."/>
            <person name="Niang G."/>
            <person name="Scheremetjew M."/>
            <person name="Finn R."/>
            <person name="Kale V."/>
            <person name="Holt S."/>
            <person name="Cochrane G."/>
            <person name="Meng A."/>
            <person name="Brown T."/>
            <person name="Cohen L."/>
        </authorList>
    </citation>
    <scope>NUCLEOTIDE SEQUENCE</scope>
    <source>
        <strain evidence="9">CCMP 2712</strain>
    </source>
</reference>
<evidence type="ECO:0000256" key="5">
    <source>
        <dbReference type="ARBA" id="ARBA00023163"/>
    </source>
</evidence>
<dbReference type="EMBL" id="HBKN01041872">
    <property type="protein sequence ID" value="CAE2330234.1"/>
    <property type="molecule type" value="Transcribed_RNA"/>
</dbReference>
<evidence type="ECO:0000256" key="4">
    <source>
        <dbReference type="ARBA" id="ARBA00023125"/>
    </source>
</evidence>
<proteinExistence type="predicted"/>
<evidence type="ECO:0000256" key="2">
    <source>
        <dbReference type="ARBA" id="ARBA00023015"/>
    </source>
</evidence>
<dbReference type="GO" id="GO:0003677">
    <property type="term" value="F:DNA binding"/>
    <property type="evidence" value="ECO:0007669"/>
    <property type="project" value="UniProtKB-KW"/>
</dbReference>
<keyword evidence="3" id="KW-0175">Coiled coil</keyword>
<keyword evidence="4" id="KW-0238">DNA-binding</keyword>
<feature type="domain" description="RWP-RK" evidence="8">
    <location>
        <begin position="61"/>
        <end position="145"/>
    </location>
</feature>
<evidence type="ECO:0000259" key="8">
    <source>
        <dbReference type="PROSITE" id="PS51519"/>
    </source>
</evidence>
<feature type="region of interest" description="Disordered" evidence="7">
    <location>
        <begin position="168"/>
        <end position="192"/>
    </location>
</feature>
<keyword evidence="2" id="KW-0805">Transcription regulation</keyword>
<evidence type="ECO:0000256" key="3">
    <source>
        <dbReference type="ARBA" id="ARBA00023054"/>
    </source>
</evidence>
<accession>A0A7S4PCF5</accession>
<name>A0A7S4PCF5_GUITH</name>
<protein>
    <recommendedName>
        <fullName evidence="8">RWP-RK domain-containing protein</fullName>
    </recommendedName>
</protein>
<comment type="function">
    <text evidence="1">Putative transcription factor.</text>
</comment>
<dbReference type="InterPro" id="IPR044607">
    <property type="entry name" value="RKD-like"/>
</dbReference>
<dbReference type="Pfam" id="PF02042">
    <property type="entry name" value="RWP-RK"/>
    <property type="match status" value="1"/>
</dbReference>
<organism evidence="9">
    <name type="scientific">Guillardia theta</name>
    <name type="common">Cryptophyte</name>
    <name type="synonym">Cryptomonas phi</name>
    <dbReference type="NCBI Taxonomy" id="55529"/>
    <lineage>
        <taxon>Eukaryota</taxon>
        <taxon>Cryptophyceae</taxon>
        <taxon>Pyrenomonadales</taxon>
        <taxon>Geminigeraceae</taxon>
        <taxon>Guillardia</taxon>
    </lineage>
</organism>